<keyword evidence="7" id="KW-1003">Cell membrane</keyword>
<proteinExistence type="inferred from homology"/>
<keyword evidence="3 7" id="KW-0808">Transferase</keyword>
<dbReference type="GO" id="GO:0016740">
    <property type="term" value="F:transferase activity"/>
    <property type="evidence" value="ECO:0007669"/>
    <property type="project" value="UniProtKB-KW"/>
</dbReference>
<evidence type="ECO:0000256" key="5">
    <source>
        <dbReference type="ARBA" id="ARBA00022989"/>
    </source>
</evidence>
<comment type="similarity">
    <text evidence="2 7">Belongs to the glycosyltransferase 4 family. MraY subfamily.</text>
</comment>
<comment type="cofactor">
    <cofactor evidence="7">
        <name>Mg(2+)</name>
        <dbReference type="ChEBI" id="CHEBI:18420"/>
    </cofactor>
</comment>
<evidence type="ECO:0000256" key="3">
    <source>
        <dbReference type="ARBA" id="ARBA00022679"/>
    </source>
</evidence>
<dbReference type="Proteomes" id="UP001597180">
    <property type="component" value="Unassembled WGS sequence"/>
</dbReference>
<reference evidence="10" key="1">
    <citation type="journal article" date="2019" name="Int. J. Syst. Evol. Microbiol.">
        <title>The Global Catalogue of Microorganisms (GCM) 10K type strain sequencing project: providing services to taxonomists for standard genome sequencing and annotation.</title>
        <authorList>
            <consortium name="The Broad Institute Genomics Platform"/>
            <consortium name="The Broad Institute Genome Sequencing Center for Infectious Disease"/>
            <person name="Wu L."/>
            <person name="Ma J."/>
        </authorList>
    </citation>
    <scope>NUCLEOTIDE SEQUENCE [LARGE SCALE GENOMIC DNA]</scope>
    <source>
        <strain evidence="10">CCUG 53270</strain>
    </source>
</reference>
<protein>
    <recommendedName>
        <fullName evidence="7 8">Phospho-N-acetylmuramoyl-pentapeptide-transferase</fullName>
        <ecNumber evidence="7 8">2.7.8.13</ecNumber>
    </recommendedName>
    <alternativeName>
        <fullName evidence="7">UDP-MurNAc-pentapeptide phosphotransferase</fullName>
    </alternativeName>
</protein>
<evidence type="ECO:0000256" key="8">
    <source>
        <dbReference type="NCBIfam" id="TIGR00445"/>
    </source>
</evidence>
<feature type="transmembrane region" description="Helical" evidence="7">
    <location>
        <begin position="243"/>
        <end position="266"/>
    </location>
</feature>
<evidence type="ECO:0000313" key="10">
    <source>
        <dbReference type="Proteomes" id="UP001597180"/>
    </source>
</evidence>
<dbReference type="PANTHER" id="PTHR22926:SF5">
    <property type="entry name" value="PHOSPHO-N-ACETYLMURAMOYL-PENTAPEPTIDE-TRANSFERASE HOMOLOG"/>
    <property type="match status" value="1"/>
</dbReference>
<evidence type="ECO:0000256" key="7">
    <source>
        <dbReference type="HAMAP-Rule" id="MF_00038"/>
    </source>
</evidence>
<dbReference type="PANTHER" id="PTHR22926">
    <property type="entry name" value="PHOSPHO-N-ACETYLMURAMOYL-PENTAPEPTIDE-TRANSFERASE"/>
    <property type="match status" value="1"/>
</dbReference>
<sequence length="317" mass="35178">MLLHSVILFSLTFVLVAVLCPVLIMGLRTFRLTQPIRSQLPSNHQAKRGTPLMAGIILIIGTVVLLLLNPGPIAYFLTIVFLLFSVIGCIDDMNKAVLQNPEGIRGTTKLALQFAATAAMLYYYFHLAPLDSSIKLPGGTVLDIHPMLYIAAALLFIIGTANAVNFTDGLDGLLIITSIPTYLFFFAISGSWEVQLFCLAMIAALLGLLMYNMFPAKAFMGDTGSLAIGGSLAFLSVMEKVEVLIPLLFFIYFAEQLSVILQVIYYKKTRLRLFKMTPIHFHYSLKYGWSETKVVWSFGAVSALCAFVSWMLWRYAM</sequence>
<keyword evidence="7" id="KW-0460">Magnesium</keyword>
<comment type="catalytic activity">
    <reaction evidence="7">
        <text>UDP-N-acetyl-alpha-D-muramoyl-L-alanyl-gamma-D-glutamyl-meso-2,6-diaminopimeloyl-D-alanyl-D-alanine + di-trans,octa-cis-undecaprenyl phosphate = di-trans,octa-cis-undecaprenyl diphospho-N-acetyl-alpha-D-muramoyl-L-alanyl-D-glutamyl-meso-2,6-diaminopimeloyl-D-alanyl-D-alanine + UMP</text>
        <dbReference type="Rhea" id="RHEA:28386"/>
        <dbReference type="ChEBI" id="CHEBI:57865"/>
        <dbReference type="ChEBI" id="CHEBI:60392"/>
        <dbReference type="ChEBI" id="CHEBI:61386"/>
        <dbReference type="ChEBI" id="CHEBI:61387"/>
        <dbReference type="EC" id="2.7.8.13"/>
    </reaction>
</comment>
<keyword evidence="7" id="KW-0132">Cell division</keyword>
<dbReference type="RefSeq" id="WP_345589550.1">
    <property type="nucleotide sequence ID" value="NZ_BAABJG010000018.1"/>
</dbReference>
<feature type="transmembrane region" description="Helical" evidence="7">
    <location>
        <begin position="73"/>
        <end position="90"/>
    </location>
</feature>
<keyword evidence="6 7" id="KW-0472">Membrane</keyword>
<dbReference type="InterPro" id="IPR018480">
    <property type="entry name" value="PNAcMuramoyl-5peptid_Trfase_CS"/>
</dbReference>
<keyword evidence="4 7" id="KW-0812">Transmembrane</keyword>
<keyword evidence="7" id="KW-0131">Cell cycle</keyword>
<feature type="transmembrane region" description="Helical" evidence="7">
    <location>
        <begin position="147"/>
        <end position="165"/>
    </location>
</feature>
<organism evidence="9 10">
    <name type="scientific">Paenibacillus vulneris</name>
    <dbReference type="NCBI Taxonomy" id="1133364"/>
    <lineage>
        <taxon>Bacteria</taxon>
        <taxon>Bacillati</taxon>
        <taxon>Bacillota</taxon>
        <taxon>Bacilli</taxon>
        <taxon>Bacillales</taxon>
        <taxon>Paenibacillaceae</taxon>
        <taxon>Paenibacillus</taxon>
    </lineage>
</organism>
<dbReference type="PROSITE" id="PS01348">
    <property type="entry name" value="MRAY_2"/>
    <property type="match status" value="1"/>
</dbReference>
<feature type="transmembrane region" description="Helical" evidence="7">
    <location>
        <begin position="218"/>
        <end position="237"/>
    </location>
</feature>
<evidence type="ECO:0000313" key="9">
    <source>
        <dbReference type="EMBL" id="MFD1222241.1"/>
    </source>
</evidence>
<comment type="pathway">
    <text evidence="7">Cell wall biogenesis; peptidoglycan biosynthesis.</text>
</comment>
<evidence type="ECO:0000256" key="1">
    <source>
        <dbReference type="ARBA" id="ARBA00004141"/>
    </source>
</evidence>
<feature type="transmembrane region" description="Helical" evidence="7">
    <location>
        <begin position="172"/>
        <end position="188"/>
    </location>
</feature>
<keyword evidence="10" id="KW-1185">Reference proteome</keyword>
<feature type="transmembrane region" description="Helical" evidence="7">
    <location>
        <begin position="110"/>
        <end position="127"/>
    </location>
</feature>
<dbReference type="CDD" id="cd06852">
    <property type="entry name" value="GT_MraY"/>
    <property type="match status" value="1"/>
</dbReference>
<keyword evidence="7" id="KW-0133">Cell shape</keyword>
<dbReference type="HAMAP" id="MF_00038">
    <property type="entry name" value="MraY"/>
    <property type="match status" value="1"/>
</dbReference>
<comment type="function">
    <text evidence="7">Catalyzes the initial step of the lipid cycle reactions in the biosynthesis of the cell wall peptidoglycan: transfers peptidoglycan precursor phospho-MurNAc-pentapeptide from UDP-MurNAc-pentapeptide onto the lipid carrier undecaprenyl phosphate, yielding undecaprenyl-pyrophosphoryl-MurNAc-pentapeptide, known as lipid I.</text>
</comment>
<comment type="caution">
    <text evidence="9">The sequence shown here is derived from an EMBL/GenBank/DDBJ whole genome shotgun (WGS) entry which is preliminary data.</text>
</comment>
<keyword evidence="7" id="KW-0479">Metal-binding</keyword>
<dbReference type="EC" id="2.7.8.13" evidence="7 8"/>
<feature type="transmembrane region" description="Helical" evidence="7">
    <location>
        <begin position="294"/>
        <end position="313"/>
    </location>
</feature>
<keyword evidence="7" id="KW-0961">Cell wall biogenesis/degradation</keyword>
<dbReference type="InterPro" id="IPR000715">
    <property type="entry name" value="Glycosyl_transferase_4"/>
</dbReference>
<dbReference type="Pfam" id="PF00953">
    <property type="entry name" value="Glycos_transf_4"/>
    <property type="match status" value="1"/>
</dbReference>
<dbReference type="NCBIfam" id="TIGR00445">
    <property type="entry name" value="mraY"/>
    <property type="match status" value="1"/>
</dbReference>
<accession>A0ABW3UR21</accession>
<dbReference type="EMBL" id="JBHTLU010000023">
    <property type="protein sequence ID" value="MFD1222241.1"/>
    <property type="molecule type" value="Genomic_DNA"/>
</dbReference>
<dbReference type="InterPro" id="IPR003524">
    <property type="entry name" value="PNAcMuramoyl-5peptid_Trfase"/>
</dbReference>
<feature type="transmembrane region" description="Helical" evidence="7">
    <location>
        <begin position="48"/>
        <end position="67"/>
    </location>
</feature>
<name>A0ABW3UR21_9BACL</name>
<keyword evidence="7" id="KW-0573">Peptidoglycan synthesis</keyword>
<evidence type="ECO:0000256" key="2">
    <source>
        <dbReference type="ARBA" id="ARBA00005583"/>
    </source>
</evidence>
<gene>
    <name evidence="7 9" type="primary">mraY</name>
    <name evidence="9" type="ORF">ACFQ4B_19145</name>
</gene>
<evidence type="ECO:0000256" key="4">
    <source>
        <dbReference type="ARBA" id="ARBA00022692"/>
    </source>
</evidence>
<evidence type="ECO:0000256" key="6">
    <source>
        <dbReference type="ARBA" id="ARBA00023136"/>
    </source>
</evidence>
<comment type="subcellular location">
    <subcellularLocation>
        <location evidence="7">Cell membrane</location>
        <topology evidence="7">Multi-pass membrane protein</topology>
    </subcellularLocation>
    <subcellularLocation>
        <location evidence="1">Membrane</location>
        <topology evidence="1">Multi-pass membrane protein</topology>
    </subcellularLocation>
</comment>
<feature type="transmembrane region" description="Helical" evidence="7">
    <location>
        <begin position="6"/>
        <end position="27"/>
    </location>
</feature>
<keyword evidence="5 7" id="KW-1133">Transmembrane helix</keyword>